<evidence type="ECO:0000313" key="1">
    <source>
        <dbReference type="EMBL" id="KAG6946220.1"/>
    </source>
</evidence>
<protein>
    <submittedName>
        <fullName evidence="1">Uncharacterized protein</fullName>
    </submittedName>
</protein>
<proteinExistence type="predicted"/>
<accession>A0A8J5MCM0</accession>
<gene>
    <name evidence="1" type="ORF">JG688_00016160</name>
</gene>
<reference evidence="1" key="1">
    <citation type="submission" date="2021-01" db="EMBL/GenBank/DDBJ databases">
        <title>Phytophthora aleatoria, a newly-described species from Pinus radiata is distinct from Phytophthora cactorum isolates based on comparative genomics.</title>
        <authorList>
            <person name="Mcdougal R."/>
            <person name="Panda P."/>
            <person name="Williams N."/>
            <person name="Studholme D.J."/>
        </authorList>
    </citation>
    <scope>NUCLEOTIDE SEQUENCE</scope>
    <source>
        <strain evidence="1">NZFS 4037</strain>
    </source>
</reference>
<keyword evidence="2" id="KW-1185">Reference proteome</keyword>
<dbReference type="Proteomes" id="UP000709295">
    <property type="component" value="Unassembled WGS sequence"/>
</dbReference>
<evidence type="ECO:0000313" key="2">
    <source>
        <dbReference type="Proteomes" id="UP000709295"/>
    </source>
</evidence>
<organism evidence="1 2">
    <name type="scientific">Phytophthora aleatoria</name>
    <dbReference type="NCBI Taxonomy" id="2496075"/>
    <lineage>
        <taxon>Eukaryota</taxon>
        <taxon>Sar</taxon>
        <taxon>Stramenopiles</taxon>
        <taxon>Oomycota</taxon>
        <taxon>Peronosporomycetes</taxon>
        <taxon>Peronosporales</taxon>
        <taxon>Peronosporaceae</taxon>
        <taxon>Phytophthora</taxon>
    </lineage>
</organism>
<comment type="caution">
    <text evidence="1">The sequence shown here is derived from an EMBL/GenBank/DDBJ whole genome shotgun (WGS) entry which is preliminary data.</text>
</comment>
<dbReference type="EMBL" id="JAENGY010001924">
    <property type="protein sequence ID" value="KAG6946220.1"/>
    <property type="molecule type" value="Genomic_DNA"/>
</dbReference>
<dbReference type="AlphaFoldDB" id="A0A8J5MCM0"/>
<name>A0A8J5MCM0_9STRA</name>
<sequence length="93" mass="10750">MVCLRTPNTVTLGNDTNNRLEASWKQIKYVVNSCMQLDECMASLMYYQSLVESDFVNRMFKVGVVHHAAYDSEMQYVSNLVSEYACSLIFEQF</sequence>